<comment type="subcellular location">
    <subcellularLocation>
        <location evidence="1">Secreted</location>
        <location evidence="1">Cell wall</location>
    </subcellularLocation>
</comment>
<evidence type="ECO:0000256" key="3">
    <source>
        <dbReference type="ARBA" id="ARBA00006027"/>
    </source>
</evidence>
<accession>A0A6A1UPA1</accession>
<dbReference type="PROSITE" id="PS00503">
    <property type="entry name" value="PECTINESTERASE_2"/>
    <property type="match status" value="1"/>
</dbReference>
<comment type="similarity">
    <text evidence="4">In the C-terminal section; belongs to the pectinesterase family.</text>
</comment>
<comment type="pathway">
    <text evidence="2 14">Glycan metabolism; pectin degradation; 2-dehydro-3-deoxy-D-gluconate from pectin: step 1/5.</text>
</comment>
<keyword evidence="15" id="KW-0472">Membrane</keyword>
<comment type="similarity">
    <text evidence="3">In the N-terminal section; belongs to the PMEI family.</text>
</comment>
<keyword evidence="7 14" id="KW-0378">Hydrolase</keyword>
<proteinExistence type="inferred from homology"/>
<dbReference type="InterPro" id="IPR011050">
    <property type="entry name" value="Pectin_lyase_fold/virulence"/>
</dbReference>
<dbReference type="Gene3D" id="2.160.20.10">
    <property type="entry name" value="Single-stranded right-handed beta-helix, Pectin lyase-like"/>
    <property type="match status" value="1"/>
</dbReference>
<dbReference type="CDD" id="cd15798">
    <property type="entry name" value="PMEI-like_3"/>
    <property type="match status" value="1"/>
</dbReference>
<evidence type="ECO:0000256" key="14">
    <source>
        <dbReference type="RuleBase" id="RU000589"/>
    </source>
</evidence>
<protein>
    <recommendedName>
        <fullName evidence="5 14">Pectinesterase</fullName>
        <ecNumber evidence="5 14">3.1.1.11</ecNumber>
    </recommendedName>
</protein>
<comment type="catalytic activity">
    <reaction evidence="11 14">
        <text>[(1-&gt;4)-alpha-D-galacturonosyl methyl ester](n) + n H2O = [(1-&gt;4)-alpha-D-galacturonosyl](n) + n methanol + n H(+)</text>
        <dbReference type="Rhea" id="RHEA:22380"/>
        <dbReference type="Rhea" id="RHEA-COMP:14570"/>
        <dbReference type="Rhea" id="RHEA-COMP:14573"/>
        <dbReference type="ChEBI" id="CHEBI:15377"/>
        <dbReference type="ChEBI" id="CHEBI:15378"/>
        <dbReference type="ChEBI" id="CHEBI:17790"/>
        <dbReference type="ChEBI" id="CHEBI:140522"/>
        <dbReference type="ChEBI" id="CHEBI:140523"/>
        <dbReference type="EC" id="3.1.1.11"/>
    </reaction>
</comment>
<dbReference type="FunFam" id="2.160.20.10:FF:000001">
    <property type="entry name" value="Pectinesterase"/>
    <property type="match status" value="1"/>
</dbReference>
<keyword evidence="15" id="KW-0812">Transmembrane</keyword>
<evidence type="ECO:0000256" key="15">
    <source>
        <dbReference type="SAM" id="Phobius"/>
    </source>
</evidence>
<feature type="transmembrane region" description="Helical" evidence="15">
    <location>
        <begin position="12"/>
        <end position="35"/>
    </location>
</feature>
<keyword evidence="6" id="KW-0134">Cell wall</keyword>
<dbReference type="SUPFAM" id="SSF51126">
    <property type="entry name" value="Pectin lyase-like"/>
    <property type="match status" value="1"/>
</dbReference>
<dbReference type="InterPro" id="IPR012334">
    <property type="entry name" value="Pectin_lyas_fold"/>
</dbReference>
<evidence type="ECO:0000313" key="18">
    <source>
        <dbReference type="Proteomes" id="UP000516437"/>
    </source>
</evidence>
<gene>
    <name evidence="17" type="ORF">CJ030_MR8G020227</name>
</gene>
<evidence type="ECO:0000256" key="1">
    <source>
        <dbReference type="ARBA" id="ARBA00004191"/>
    </source>
</evidence>
<keyword evidence="6" id="KW-0964">Secreted</keyword>
<dbReference type="EMBL" id="RXIC02000026">
    <property type="protein sequence ID" value="KAB1202149.1"/>
    <property type="molecule type" value="Genomic_DNA"/>
</dbReference>
<keyword evidence="18" id="KW-1185">Reference proteome</keyword>
<evidence type="ECO:0000256" key="7">
    <source>
        <dbReference type="ARBA" id="ARBA00022801"/>
    </source>
</evidence>
<dbReference type="GO" id="GO:0030599">
    <property type="term" value="F:pectinesterase activity"/>
    <property type="evidence" value="ECO:0007669"/>
    <property type="project" value="UniProtKB-UniRule"/>
</dbReference>
<evidence type="ECO:0000256" key="13">
    <source>
        <dbReference type="PROSITE-ProRule" id="PRU10040"/>
    </source>
</evidence>
<evidence type="ECO:0000313" key="17">
    <source>
        <dbReference type="EMBL" id="KAB1202149.1"/>
    </source>
</evidence>
<dbReference type="InterPro" id="IPR000070">
    <property type="entry name" value="Pectinesterase_cat"/>
</dbReference>
<dbReference type="Pfam" id="PF01095">
    <property type="entry name" value="Pectinesterase"/>
    <property type="match status" value="1"/>
</dbReference>
<feature type="active site" evidence="13">
    <location>
        <position position="414"/>
    </location>
</feature>
<dbReference type="GO" id="GO:0042545">
    <property type="term" value="P:cell wall modification"/>
    <property type="evidence" value="ECO:0007669"/>
    <property type="project" value="UniProtKB-UniRule"/>
</dbReference>
<dbReference type="PANTHER" id="PTHR31707">
    <property type="entry name" value="PECTINESTERASE"/>
    <property type="match status" value="1"/>
</dbReference>
<evidence type="ECO:0000256" key="4">
    <source>
        <dbReference type="ARBA" id="ARBA00007786"/>
    </source>
</evidence>
<dbReference type="GO" id="GO:0045490">
    <property type="term" value="P:pectin catabolic process"/>
    <property type="evidence" value="ECO:0007669"/>
    <property type="project" value="UniProtKB-UniRule"/>
</dbReference>
<keyword evidence="15" id="KW-1133">Transmembrane helix</keyword>
<evidence type="ECO:0000256" key="5">
    <source>
        <dbReference type="ARBA" id="ARBA00013229"/>
    </source>
</evidence>
<dbReference type="OrthoDB" id="2019149at2759"/>
<feature type="domain" description="Pectinesterase inhibitor" evidence="16">
    <location>
        <begin position="54"/>
        <end position="206"/>
    </location>
</feature>
<evidence type="ECO:0000256" key="11">
    <source>
        <dbReference type="ARBA" id="ARBA00047928"/>
    </source>
</evidence>
<dbReference type="NCBIfam" id="TIGR01614">
    <property type="entry name" value="PME_inhib"/>
    <property type="match status" value="1"/>
</dbReference>
<dbReference type="InterPro" id="IPR006501">
    <property type="entry name" value="Pectinesterase_inhib_dom"/>
</dbReference>
<name>A0A6A1UPA1_9ROSI</name>
<dbReference type="GO" id="GO:0004857">
    <property type="term" value="F:enzyme inhibitor activity"/>
    <property type="evidence" value="ECO:0007669"/>
    <property type="project" value="InterPro"/>
</dbReference>
<keyword evidence="10" id="KW-0325">Glycoprotein</keyword>
<dbReference type="Pfam" id="PF04043">
    <property type="entry name" value="PMEI"/>
    <property type="match status" value="1"/>
</dbReference>
<dbReference type="SUPFAM" id="SSF101148">
    <property type="entry name" value="Plant invertase/pectin methylesterase inhibitor"/>
    <property type="match status" value="1"/>
</dbReference>
<dbReference type="EC" id="3.1.1.11" evidence="5 14"/>
<evidence type="ECO:0000256" key="6">
    <source>
        <dbReference type="ARBA" id="ARBA00022512"/>
    </source>
</evidence>
<dbReference type="InterPro" id="IPR033131">
    <property type="entry name" value="Pectinesterase_Asp_AS"/>
</dbReference>
<organism evidence="17 18">
    <name type="scientific">Morella rubra</name>
    <name type="common">Chinese bayberry</name>
    <dbReference type="NCBI Taxonomy" id="262757"/>
    <lineage>
        <taxon>Eukaryota</taxon>
        <taxon>Viridiplantae</taxon>
        <taxon>Streptophyta</taxon>
        <taxon>Embryophyta</taxon>
        <taxon>Tracheophyta</taxon>
        <taxon>Spermatophyta</taxon>
        <taxon>Magnoliopsida</taxon>
        <taxon>eudicotyledons</taxon>
        <taxon>Gunneridae</taxon>
        <taxon>Pentapetalae</taxon>
        <taxon>rosids</taxon>
        <taxon>fabids</taxon>
        <taxon>Fagales</taxon>
        <taxon>Myricaceae</taxon>
        <taxon>Morella</taxon>
    </lineage>
</organism>
<keyword evidence="8 14" id="KW-0063">Aspartyl esterase</keyword>
<evidence type="ECO:0000256" key="10">
    <source>
        <dbReference type="ARBA" id="ARBA00023180"/>
    </source>
</evidence>
<dbReference type="Gene3D" id="1.20.140.40">
    <property type="entry name" value="Invertase/pectin methylesterase inhibitor family protein"/>
    <property type="match status" value="1"/>
</dbReference>
<sequence>MSDGEDASRKRIAMISLSSVFLVAMVVVVTVSVSLDHGESSKAKNGNKYHQASSSKIAIESICQPTDHRKECVKSLSSTSGNITDPKELIKAVFTEAMKLIREGAKKSIVLQELEKDPRAKQALENCKELLDFAIDDLKRSFEQMGGFDLTKVDQMLHDLKIWLSAVITYQETCLDGFENTTSLAGQKMKKALRNAMAMSSNSLAIVSDISHVLAGLEVPGLNIGHRHLLQKVDLPVLGHDELPQWFNPGVRRFLYASPAHIKPDIVVASDGSGHFKTINVALFLIPKYSNKTFVIYIKEGVYEEYIQIHKSMTHVMMIGDGPQKTRITGKKNFVDGTPTFKTATVAVLGDYFIAKNIGFENTAGPEKHQAVALRVQSDSSIFYNCAMDGYQDTLYAHTKRQFYRDCTISGTIDFVFGDAAAVFQNCTFVVRKPLDNQQCIVTAQGRKERREPTGLILQDCSIISDPEFYPVRFEHKTYLGRPWKEYSRTIIMESYLDDLIQPQGWLPWMGDFALRTCFYTEFNNRGPGAAKANRVKWRGIKNITREHAQKFSPGRFVRGDFWVKPTRVPYTSGLTTVPEAKT</sequence>
<comment type="caution">
    <text evidence="17">The sequence shown here is derived from an EMBL/GenBank/DDBJ whole genome shotgun (WGS) entry which is preliminary data.</text>
</comment>
<evidence type="ECO:0000256" key="9">
    <source>
        <dbReference type="ARBA" id="ARBA00023157"/>
    </source>
</evidence>
<keyword evidence="9" id="KW-1015">Disulfide bond</keyword>
<comment type="function">
    <text evidence="12">Acts in the modification of cell walls via demethylesterification of cell wall pectin.</text>
</comment>
<evidence type="ECO:0000256" key="12">
    <source>
        <dbReference type="ARBA" id="ARBA00057335"/>
    </source>
</evidence>
<evidence type="ECO:0000259" key="16">
    <source>
        <dbReference type="SMART" id="SM00856"/>
    </source>
</evidence>
<dbReference type="UniPathway" id="UPA00545">
    <property type="reaction ID" value="UER00823"/>
</dbReference>
<dbReference type="Proteomes" id="UP000516437">
    <property type="component" value="Chromosome 8"/>
</dbReference>
<dbReference type="SMART" id="SM00856">
    <property type="entry name" value="PMEI"/>
    <property type="match status" value="1"/>
</dbReference>
<evidence type="ECO:0000256" key="2">
    <source>
        <dbReference type="ARBA" id="ARBA00005184"/>
    </source>
</evidence>
<reference evidence="17 18" key="1">
    <citation type="journal article" date="2019" name="Plant Biotechnol. J.">
        <title>The red bayberry genome and genetic basis of sex determination.</title>
        <authorList>
            <person name="Jia H.M."/>
            <person name="Jia H.J."/>
            <person name="Cai Q.L."/>
            <person name="Wang Y."/>
            <person name="Zhao H.B."/>
            <person name="Yang W.F."/>
            <person name="Wang G.Y."/>
            <person name="Li Y.H."/>
            <person name="Zhan D.L."/>
            <person name="Shen Y.T."/>
            <person name="Niu Q.F."/>
            <person name="Chang L."/>
            <person name="Qiu J."/>
            <person name="Zhao L."/>
            <person name="Xie H.B."/>
            <person name="Fu W.Y."/>
            <person name="Jin J."/>
            <person name="Li X.W."/>
            <person name="Jiao Y."/>
            <person name="Zhou C.C."/>
            <person name="Tu T."/>
            <person name="Chai C.Y."/>
            <person name="Gao J.L."/>
            <person name="Fan L.J."/>
            <person name="van de Weg E."/>
            <person name="Wang J.Y."/>
            <person name="Gao Z.S."/>
        </authorList>
    </citation>
    <scope>NUCLEOTIDE SEQUENCE [LARGE SCALE GENOMIC DNA]</scope>
    <source>
        <tissue evidence="17">Leaves</tissue>
    </source>
</reference>
<dbReference type="InterPro" id="IPR035513">
    <property type="entry name" value="Invertase/methylesterase_inhib"/>
</dbReference>
<dbReference type="FunFam" id="1.20.140.40:FF:000001">
    <property type="entry name" value="Pectinesterase"/>
    <property type="match status" value="1"/>
</dbReference>
<evidence type="ECO:0000256" key="8">
    <source>
        <dbReference type="ARBA" id="ARBA00023085"/>
    </source>
</evidence>
<dbReference type="AlphaFoldDB" id="A0A6A1UPA1"/>